<keyword evidence="1" id="KW-1133">Transmembrane helix</keyword>
<dbReference type="EMBL" id="VWOX01000029">
    <property type="protein sequence ID" value="KAA5538589.1"/>
    <property type="molecule type" value="Genomic_DNA"/>
</dbReference>
<keyword evidence="3" id="KW-1185">Reference proteome</keyword>
<feature type="transmembrane region" description="Helical" evidence="1">
    <location>
        <begin position="163"/>
        <end position="186"/>
    </location>
</feature>
<protein>
    <submittedName>
        <fullName evidence="2">Uncharacterized protein</fullName>
    </submittedName>
</protein>
<comment type="caution">
    <text evidence="2">The sequence shown here is derived from an EMBL/GenBank/DDBJ whole genome shotgun (WGS) entry which is preliminary data.</text>
</comment>
<evidence type="ECO:0000256" key="1">
    <source>
        <dbReference type="SAM" id="Phobius"/>
    </source>
</evidence>
<sequence length="255" mass="28523">MVLKAIAFLVGVSVFFVNISVEPIPFVVAAATLASELAAYRMERVRGIGQGLRRKIEMQDGFGWEISGRELSDLVARCSRSVKSGARKFESDEPYFASKESPGAKRGVENVMESAWWSKHLSETMLWICITVIGLAILGSIAALVVSILTITSQVNLVAISRIVTSVLLLGLSLGLLRLAIGYFAFSARAEEIEKRAESLLNEKKLNQTESIKLVHEYQLARASAPIIPEWIWKWRRKELNELWCEFRQRPEAQA</sequence>
<gene>
    <name evidence="2" type="ORF">FYK55_27260</name>
</gene>
<dbReference type="RefSeq" id="WP_150079784.1">
    <property type="nucleotide sequence ID" value="NZ_VWOX01000029.1"/>
</dbReference>
<name>A0A5M6CZ51_9BACT</name>
<reference evidence="2 3" key="1">
    <citation type="submission" date="2019-08" db="EMBL/GenBank/DDBJ databases">
        <authorList>
            <person name="Dhanesh K."/>
            <person name="Kumar G."/>
            <person name="Sasikala C."/>
            <person name="Venkata Ramana C."/>
        </authorList>
    </citation>
    <scope>NUCLEOTIDE SEQUENCE [LARGE SCALE GENOMIC DNA]</scope>
    <source>
        <strain evidence="2 3">JC645</strain>
    </source>
</reference>
<keyword evidence="1" id="KW-0812">Transmembrane</keyword>
<proteinExistence type="predicted"/>
<organism evidence="2 3">
    <name type="scientific">Roseiconus nitratireducens</name>
    <dbReference type="NCBI Taxonomy" id="2605748"/>
    <lineage>
        <taxon>Bacteria</taxon>
        <taxon>Pseudomonadati</taxon>
        <taxon>Planctomycetota</taxon>
        <taxon>Planctomycetia</taxon>
        <taxon>Pirellulales</taxon>
        <taxon>Pirellulaceae</taxon>
        <taxon>Roseiconus</taxon>
    </lineage>
</organism>
<dbReference type="Proteomes" id="UP000324479">
    <property type="component" value="Unassembled WGS sequence"/>
</dbReference>
<feature type="transmembrane region" description="Helical" evidence="1">
    <location>
        <begin position="6"/>
        <end position="34"/>
    </location>
</feature>
<evidence type="ECO:0000313" key="3">
    <source>
        <dbReference type="Proteomes" id="UP000324479"/>
    </source>
</evidence>
<dbReference type="AlphaFoldDB" id="A0A5M6CZ51"/>
<evidence type="ECO:0000313" key="2">
    <source>
        <dbReference type="EMBL" id="KAA5538589.1"/>
    </source>
</evidence>
<keyword evidence="1" id="KW-0472">Membrane</keyword>
<feature type="transmembrane region" description="Helical" evidence="1">
    <location>
        <begin position="126"/>
        <end position="151"/>
    </location>
</feature>
<accession>A0A5M6CZ51</accession>